<evidence type="ECO:0000313" key="2">
    <source>
        <dbReference type="Proteomes" id="UP000249390"/>
    </source>
</evidence>
<protein>
    <submittedName>
        <fullName evidence="1">Uncharacterized protein</fullName>
    </submittedName>
</protein>
<proteinExistence type="predicted"/>
<reference evidence="1 2" key="1">
    <citation type="submission" date="2018-06" db="EMBL/GenBank/DDBJ databases">
        <title>The Genome of Cuscuta australis (Dodder) Provides Insight into the Evolution of Plant Parasitism.</title>
        <authorList>
            <person name="Liu H."/>
        </authorList>
    </citation>
    <scope>NUCLEOTIDE SEQUENCE [LARGE SCALE GENOMIC DNA]</scope>
    <source>
        <strain evidence="2">cv. Yunnan</strain>
        <tissue evidence="1">Vines</tissue>
    </source>
</reference>
<keyword evidence="2" id="KW-1185">Reference proteome</keyword>
<dbReference type="Proteomes" id="UP000249390">
    <property type="component" value="Unassembled WGS sequence"/>
</dbReference>
<evidence type="ECO:0000313" key="1">
    <source>
        <dbReference type="EMBL" id="RAL46381.1"/>
    </source>
</evidence>
<comment type="caution">
    <text evidence="1">The sequence shown here is derived from an EMBL/GenBank/DDBJ whole genome shotgun (WGS) entry which is preliminary data.</text>
</comment>
<organism evidence="1 2">
    <name type="scientific">Cuscuta australis</name>
    <dbReference type="NCBI Taxonomy" id="267555"/>
    <lineage>
        <taxon>Eukaryota</taxon>
        <taxon>Viridiplantae</taxon>
        <taxon>Streptophyta</taxon>
        <taxon>Embryophyta</taxon>
        <taxon>Tracheophyta</taxon>
        <taxon>Spermatophyta</taxon>
        <taxon>Magnoliopsida</taxon>
        <taxon>eudicotyledons</taxon>
        <taxon>Gunneridae</taxon>
        <taxon>Pentapetalae</taxon>
        <taxon>asterids</taxon>
        <taxon>lamiids</taxon>
        <taxon>Solanales</taxon>
        <taxon>Convolvulaceae</taxon>
        <taxon>Cuscuteae</taxon>
        <taxon>Cuscuta</taxon>
        <taxon>Cuscuta subgen. Grammica</taxon>
        <taxon>Cuscuta sect. Cleistogrammica</taxon>
    </lineage>
</organism>
<name>A0A328DQ47_9ASTE</name>
<dbReference type="EMBL" id="NQVE01000123">
    <property type="protein sequence ID" value="RAL46381.1"/>
    <property type="molecule type" value="Genomic_DNA"/>
</dbReference>
<accession>A0A328DQ47</accession>
<gene>
    <name evidence="1" type="ORF">DM860_015374</name>
</gene>
<sequence>MMLIKSHIEGFGFKNWEDISIYSLSDNGLNELVSNSDACELIAVDNLPIVIEIWVVTMKVIGDENETK</sequence>
<dbReference type="AlphaFoldDB" id="A0A328DQ47"/>